<evidence type="ECO:0000313" key="2">
    <source>
        <dbReference type="EMBL" id="ELU17664.1"/>
    </source>
</evidence>
<accession>R7VGE3</accession>
<dbReference type="OMA" id="RGSHREC"/>
<feature type="region of interest" description="Disordered" evidence="1">
    <location>
        <begin position="131"/>
        <end position="175"/>
    </location>
</feature>
<sequence>NTPTEGLATSPAERLFGRPTQLLLPSRKRSGYEFSACEAEKKEKLRLKKQLSVDDGRRELSQLDVGDQVRVQPIDGSRQWREATVTRQLSGRSYETTDVNGRTLRRNRRMLRQSSSPKHSHRKLTFATPPQDICEEPAAPCTPPCPPALAPDDMESASETRTRSGRLVKKPMRFQ</sequence>
<dbReference type="PANTHER" id="PTHR33244">
    <property type="entry name" value="INTEGRASE CATALYTIC DOMAIN-CONTAINING PROTEIN-RELATED"/>
    <property type="match status" value="1"/>
</dbReference>
<dbReference type="AlphaFoldDB" id="R7VGE3"/>
<gene>
    <name evidence="2" type="ORF">CAPTEDRAFT_212879</name>
</gene>
<feature type="compositionally biased region" description="Pro residues" evidence="1">
    <location>
        <begin position="140"/>
        <end position="149"/>
    </location>
</feature>
<organism evidence="2">
    <name type="scientific">Capitella teleta</name>
    <name type="common">Polychaete worm</name>
    <dbReference type="NCBI Taxonomy" id="283909"/>
    <lineage>
        <taxon>Eukaryota</taxon>
        <taxon>Metazoa</taxon>
        <taxon>Spiralia</taxon>
        <taxon>Lophotrochozoa</taxon>
        <taxon>Annelida</taxon>
        <taxon>Polychaeta</taxon>
        <taxon>Sedentaria</taxon>
        <taxon>Scolecida</taxon>
        <taxon>Capitellidae</taxon>
        <taxon>Capitella</taxon>
    </lineage>
</organism>
<dbReference type="EMBL" id="AMQN01035608">
    <property type="status" value="NOT_ANNOTATED_CDS"/>
    <property type="molecule type" value="Genomic_DNA"/>
</dbReference>
<feature type="non-terminal residue" evidence="2">
    <location>
        <position position="1"/>
    </location>
</feature>
<evidence type="ECO:0000313" key="4">
    <source>
        <dbReference type="Proteomes" id="UP000014760"/>
    </source>
</evidence>
<protein>
    <submittedName>
        <fullName evidence="2 3">Uncharacterized protein</fullName>
    </submittedName>
</protein>
<dbReference type="STRING" id="283909.R7VGE3"/>
<evidence type="ECO:0000256" key="1">
    <source>
        <dbReference type="SAM" id="MobiDB-lite"/>
    </source>
</evidence>
<reference evidence="3" key="3">
    <citation type="submission" date="2015-06" db="UniProtKB">
        <authorList>
            <consortium name="EnsemblMetazoa"/>
        </authorList>
    </citation>
    <scope>IDENTIFICATION</scope>
</reference>
<name>R7VGE3_CAPTE</name>
<proteinExistence type="predicted"/>
<dbReference type="Proteomes" id="UP000014760">
    <property type="component" value="Unassembled WGS sequence"/>
</dbReference>
<dbReference type="HOGENOM" id="CLU_1705918_0_0_1"/>
<dbReference type="EMBL" id="KB292387">
    <property type="protein sequence ID" value="ELU17664.1"/>
    <property type="molecule type" value="Genomic_DNA"/>
</dbReference>
<feature type="compositionally biased region" description="Basic residues" evidence="1">
    <location>
        <begin position="163"/>
        <end position="175"/>
    </location>
</feature>
<reference evidence="4" key="1">
    <citation type="submission" date="2012-12" db="EMBL/GenBank/DDBJ databases">
        <authorList>
            <person name="Hellsten U."/>
            <person name="Grimwood J."/>
            <person name="Chapman J.A."/>
            <person name="Shapiro H."/>
            <person name="Aerts A."/>
            <person name="Otillar R.P."/>
            <person name="Terry A.Y."/>
            <person name="Boore J.L."/>
            <person name="Simakov O."/>
            <person name="Marletaz F."/>
            <person name="Cho S.-J."/>
            <person name="Edsinger-Gonzales E."/>
            <person name="Havlak P."/>
            <person name="Kuo D.-H."/>
            <person name="Larsson T."/>
            <person name="Lv J."/>
            <person name="Arendt D."/>
            <person name="Savage R."/>
            <person name="Osoegawa K."/>
            <person name="de Jong P."/>
            <person name="Lindberg D.R."/>
            <person name="Seaver E.C."/>
            <person name="Weisblat D.A."/>
            <person name="Putnam N.H."/>
            <person name="Grigoriev I.V."/>
            <person name="Rokhsar D.S."/>
        </authorList>
    </citation>
    <scope>NUCLEOTIDE SEQUENCE</scope>
    <source>
        <strain evidence="4">I ESC-2004</strain>
    </source>
</reference>
<dbReference type="OrthoDB" id="10053647at2759"/>
<evidence type="ECO:0000313" key="3">
    <source>
        <dbReference type="EnsemblMetazoa" id="CapteP212879"/>
    </source>
</evidence>
<dbReference type="PANTHER" id="PTHR33244:SF3">
    <property type="entry name" value="PEPTIDASE A2 DOMAIN-CONTAINING PROTEIN"/>
    <property type="match status" value="1"/>
</dbReference>
<dbReference type="EnsemblMetazoa" id="CapteT212879">
    <property type="protein sequence ID" value="CapteP212879"/>
    <property type="gene ID" value="CapteG212879"/>
</dbReference>
<reference evidence="2 4" key="2">
    <citation type="journal article" date="2013" name="Nature">
        <title>Insights into bilaterian evolution from three spiralian genomes.</title>
        <authorList>
            <person name="Simakov O."/>
            <person name="Marletaz F."/>
            <person name="Cho S.J."/>
            <person name="Edsinger-Gonzales E."/>
            <person name="Havlak P."/>
            <person name="Hellsten U."/>
            <person name="Kuo D.H."/>
            <person name="Larsson T."/>
            <person name="Lv J."/>
            <person name="Arendt D."/>
            <person name="Savage R."/>
            <person name="Osoegawa K."/>
            <person name="de Jong P."/>
            <person name="Grimwood J."/>
            <person name="Chapman J.A."/>
            <person name="Shapiro H."/>
            <person name="Aerts A."/>
            <person name="Otillar R.P."/>
            <person name="Terry A.Y."/>
            <person name="Boore J.L."/>
            <person name="Grigoriev I.V."/>
            <person name="Lindberg D.R."/>
            <person name="Seaver E.C."/>
            <person name="Weisblat D.A."/>
            <person name="Putnam N.H."/>
            <person name="Rokhsar D.S."/>
        </authorList>
    </citation>
    <scope>NUCLEOTIDE SEQUENCE</scope>
    <source>
        <strain evidence="2 4">I ESC-2004</strain>
    </source>
</reference>
<keyword evidence="4" id="KW-1185">Reference proteome</keyword>